<dbReference type="Pfam" id="PF00447">
    <property type="entry name" value="HSF_DNA-bind"/>
    <property type="match status" value="1"/>
</dbReference>
<feature type="compositionally biased region" description="Low complexity" evidence="5">
    <location>
        <begin position="20"/>
        <end position="34"/>
    </location>
</feature>
<comment type="subcellular location">
    <subcellularLocation>
        <location evidence="1">Nucleus</location>
    </subcellularLocation>
</comment>
<dbReference type="eggNOG" id="KOG0627">
    <property type="taxonomic scope" value="Eukaryota"/>
</dbReference>
<feature type="region of interest" description="Disordered" evidence="5">
    <location>
        <begin position="516"/>
        <end position="594"/>
    </location>
</feature>
<dbReference type="SMART" id="SM00415">
    <property type="entry name" value="HSF"/>
    <property type="match status" value="1"/>
</dbReference>
<sequence length="594" mass="64971">MQPFNNMSESMPGDPMDITSPSSSSMGPPANSSPDFEQGGNVNGNVDTNAEIHAGAGGAAMAAAQGPKVVQTAFIHKLYNMLEDHSIQHLISWSNTNESFVMSPSNEFSKVLAQYFKHTNISSFVRQLNMYGFHKVGDVFHSGSPDPTMWEFKHGNGNFKKGDLIGLREIKRRASRHALIHRDSFSGHKAVPPPPVTPADLLPDTLEQRVAHMEHAIYRMNQRMTRNDDSVAMLNLKCQALTEGLVRCHQVENLSRACLLDYHINSKQWSHGLSSHVQSLAPTESPLYVEVSKMQKEIARQLEMVRSLDSSHDALLAGRQPYFGGMPLDPHQPLSPRHIPFDESRRSSAQMLEPPPISIGQGYVGRRRSNLPTSPRSYGVPTTFNHNTSPQSNFHRPALPPPPYRPSDASTIIRAEAPNLPRRHTSADIREHGWPPSIPPLPELAQNLNVISTHSSYVRAGSTSTYLSSPNRTPTNSTHPSTNHPPNATDYQHIRDHLAAYEMNPSSSRRQTIAFQTRQASPPPPPPPPAAPSLSSNPPMEFQPSTEHVGISWPFNSNNSNNSNSTGAPSGGSSFSVTFGAGGGGVAPYPNSLA</sequence>
<feature type="compositionally biased region" description="Polar residues" evidence="5">
    <location>
        <begin position="370"/>
        <end position="394"/>
    </location>
</feature>
<feature type="region of interest" description="Disordered" evidence="5">
    <location>
        <begin position="1"/>
        <end position="49"/>
    </location>
</feature>
<comment type="similarity">
    <text evidence="4">Belongs to the HSF family.</text>
</comment>
<evidence type="ECO:0000313" key="7">
    <source>
        <dbReference type="EMBL" id="ERF69585.1"/>
    </source>
</evidence>
<dbReference type="HOGENOM" id="CLU_031225_0_0_1"/>
<reference evidence="8" key="1">
    <citation type="journal article" date="2014" name="BMC Genomics">
        <title>Genome characteristics reveal the impact of lichenization on lichen-forming fungus Endocarpon pusillum Hedwig (Verrucariales, Ascomycota).</title>
        <authorList>
            <person name="Wang Y.-Y."/>
            <person name="Liu B."/>
            <person name="Zhang X.-Y."/>
            <person name="Zhou Q.-M."/>
            <person name="Zhang T."/>
            <person name="Li H."/>
            <person name="Yu Y.-F."/>
            <person name="Zhang X.-L."/>
            <person name="Hao X.-Y."/>
            <person name="Wang M."/>
            <person name="Wang L."/>
            <person name="Wei J.-C."/>
        </authorList>
    </citation>
    <scope>NUCLEOTIDE SEQUENCE [LARGE SCALE GENOMIC DNA]</scope>
    <source>
        <strain evidence="8">Z07020 / HMAS-L-300199</strain>
    </source>
</reference>
<dbReference type="OMA" id="HINSKQW"/>
<dbReference type="SUPFAM" id="SSF46785">
    <property type="entry name" value="Winged helix' DNA-binding domain"/>
    <property type="match status" value="1"/>
</dbReference>
<dbReference type="GO" id="GO:0005634">
    <property type="term" value="C:nucleus"/>
    <property type="evidence" value="ECO:0007669"/>
    <property type="project" value="UniProtKB-SubCell"/>
</dbReference>
<dbReference type="FunFam" id="1.10.10.10:FF:000229">
    <property type="entry name" value="HSF-type DNA-binding domain protein"/>
    <property type="match status" value="1"/>
</dbReference>
<feature type="compositionally biased region" description="Low complexity" evidence="5">
    <location>
        <begin position="556"/>
        <end position="574"/>
    </location>
</feature>
<evidence type="ECO:0000256" key="2">
    <source>
        <dbReference type="ARBA" id="ARBA00023125"/>
    </source>
</evidence>
<evidence type="ECO:0000259" key="6">
    <source>
        <dbReference type="PROSITE" id="PS00434"/>
    </source>
</evidence>
<evidence type="ECO:0000256" key="4">
    <source>
        <dbReference type="RuleBase" id="RU004020"/>
    </source>
</evidence>
<feature type="compositionally biased region" description="Pro residues" evidence="5">
    <location>
        <begin position="521"/>
        <end position="531"/>
    </location>
</feature>
<proteinExistence type="inferred from homology"/>
<evidence type="ECO:0000313" key="8">
    <source>
        <dbReference type="Proteomes" id="UP000019373"/>
    </source>
</evidence>
<keyword evidence="2" id="KW-0238">DNA-binding</keyword>
<keyword evidence="8" id="KW-1185">Reference proteome</keyword>
<organism evidence="7 8">
    <name type="scientific">Endocarpon pusillum (strain Z07020 / HMAS-L-300199)</name>
    <name type="common">Lichen-forming fungus</name>
    <dbReference type="NCBI Taxonomy" id="1263415"/>
    <lineage>
        <taxon>Eukaryota</taxon>
        <taxon>Fungi</taxon>
        <taxon>Dikarya</taxon>
        <taxon>Ascomycota</taxon>
        <taxon>Pezizomycotina</taxon>
        <taxon>Eurotiomycetes</taxon>
        <taxon>Chaetothyriomycetidae</taxon>
        <taxon>Verrucariales</taxon>
        <taxon>Verrucariaceae</taxon>
        <taxon>Endocarpon</taxon>
    </lineage>
</organism>
<feature type="domain" description="HSF-type DNA-binding" evidence="6">
    <location>
        <begin position="112"/>
        <end position="136"/>
    </location>
</feature>
<name>U1HHF2_ENDPU</name>
<protein>
    <recommendedName>
        <fullName evidence="6">HSF-type DNA-binding domain-containing protein</fullName>
    </recommendedName>
</protein>
<dbReference type="InterPro" id="IPR036390">
    <property type="entry name" value="WH_DNA-bd_sf"/>
</dbReference>
<dbReference type="InterPro" id="IPR000232">
    <property type="entry name" value="HSF_DNA-bd"/>
</dbReference>
<dbReference type="PANTHER" id="PTHR10015:SF396">
    <property type="entry name" value="FLOCCULATION SUPPRESSION PROTEIN"/>
    <property type="match status" value="1"/>
</dbReference>
<dbReference type="Proteomes" id="UP000019373">
    <property type="component" value="Unassembled WGS sequence"/>
</dbReference>
<evidence type="ECO:0000256" key="5">
    <source>
        <dbReference type="SAM" id="MobiDB-lite"/>
    </source>
</evidence>
<accession>U1HHF2</accession>
<keyword evidence="3" id="KW-0539">Nucleus</keyword>
<dbReference type="GO" id="GO:0003700">
    <property type="term" value="F:DNA-binding transcription factor activity"/>
    <property type="evidence" value="ECO:0007669"/>
    <property type="project" value="InterPro"/>
</dbReference>
<dbReference type="EMBL" id="KE721402">
    <property type="protein sequence ID" value="ERF69585.1"/>
    <property type="molecule type" value="Genomic_DNA"/>
</dbReference>
<gene>
    <name evidence="7" type="ORF">EPUS_01915</name>
</gene>
<dbReference type="AlphaFoldDB" id="U1HHF2"/>
<feature type="region of interest" description="Disordered" evidence="5">
    <location>
        <begin position="462"/>
        <end position="490"/>
    </location>
</feature>
<dbReference type="RefSeq" id="XP_007804842.1">
    <property type="nucleotide sequence ID" value="XM_007806651.1"/>
</dbReference>
<dbReference type="PROSITE" id="PS00434">
    <property type="entry name" value="HSF_DOMAIN"/>
    <property type="match status" value="1"/>
</dbReference>
<dbReference type="GO" id="GO:0043565">
    <property type="term" value="F:sequence-specific DNA binding"/>
    <property type="evidence" value="ECO:0007669"/>
    <property type="project" value="InterPro"/>
</dbReference>
<dbReference type="GeneID" id="19236969"/>
<dbReference type="OrthoDB" id="60033at2759"/>
<dbReference type="PRINTS" id="PR00056">
    <property type="entry name" value="HSFDOMAIN"/>
</dbReference>
<feature type="region of interest" description="Disordered" evidence="5">
    <location>
        <begin position="328"/>
        <end position="409"/>
    </location>
</feature>
<dbReference type="PANTHER" id="PTHR10015">
    <property type="entry name" value="HEAT SHOCK TRANSCRIPTION FACTOR"/>
    <property type="match status" value="1"/>
</dbReference>
<dbReference type="InterPro" id="IPR036388">
    <property type="entry name" value="WH-like_DNA-bd_sf"/>
</dbReference>
<evidence type="ECO:0000256" key="1">
    <source>
        <dbReference type="ARBA" id="ARBA00004123"/>
    </source>
</evidence>
<evidence type="ECO:0000256" key="3">
    <source>
        <dbReference type="ARBA" id="ARBA00023242"/>
    </source>
</evidence>
<dbReference type="Gene3D" id="1.10.10.10">
    <property type="entry name" value="Winged helix-like DNA-binding domain superfamily/Winged helix DNA-binding domain"/>
    <property type="match status" value="1"/>
</dbReference>